<name>A0ABR4PB29_9HELO</name>
<dbReference type="EMBL" id="JBFCZG010000006">
    <property type="protein sequence ID" value="KAL3420494.1"/>
    <property type="molecule type" value="Genomic_DNA"/>
</dbReference>
<organism evidence="1 2">
    <name type="scientific">Phlyctema vagabunda</name>
    <dbReference type="NCBI Taxonomy" id="108571"/>
    <lineage>
        <taxon>Eukaryota</taxon>
        <taxon>Fungi</taxon>
        <taxon>Dikarya</taxon>
        <taxon>Ascomycota</taxon>
        <taxon>Pezizomycotina</taxon>
        <taxon>Leotiomycetes</taxon>
        <taxon>Helotiales</taxon>
        <taxon>Dermateaceae</taxon>
        <taxon>Phlyctema</taxon>
    </lineage>
</organism>
<proteinExistence type="predicted"/>
<dbReference type="PANTHER" id="PTHR42052:SF1">
    <property type="entry name" value="ABM DOMAIN-CONTAINING PROTEIN"/>
    <property type="match status" value="1"/>
</dbReference>
<sequence length="213" mass="24279">MTTLRSQVLSYLNMPILEVLQVRLKDGISAGDPSLLRNLATVRSKIKTNSRFYVSLKNPQLVFILGEWPSLAAHKVFLASAERNDILSPQDEQVEFQWMAHLEFGGMSHLPLEAPVLIISRYVFLNHDSLELCQALDKAETTLQQHTDPLPVIIGWRCDSEPGNNEYFQFSGWEREGMHAIIREVLQESISGVHEDNLKCMEIFEVVDMERGL</sequence>
<evidence type="ECO:0000313" key="1">
    <source>
        <dbReference type="EMBL" id="KAL3420494.1"/>
    </source>
</evidence>
<dbReference type="Proteomes" id="UP001629113">
    <property type="component" value="Unassembled WGS sequence"/>
</dbReference>
<gene>
    <name evidence="1" type="ORF">PVAG01_06939</name>
</gene>
<dbReference type="PANTHER" id="PTHR42052">
    <property type="entry name" value="ABM DOMAIN-CONTAINING PROTEIN"/>
    <property type="match status" value="1"/>
</dbReference>
<keyword evidence="2" id="KW-1185">Reference proteome</keyword>
<comment type="caution">
    <text evidence="1">The sequence shown here is derived from an EMBL/GenBank/DDBJ whole genome shotgun (WGS) entry which is preliminary data.</text>
</comment>
<accession>A0ABR4PB29</accession>
<evidence type="ECO:0000313" key="2">
    <source>
        <dbReference type="Proteomes" id="UP001629113"/>
    </source>
</evidence>
<reference evidence="1 2" key="1">
    <citation type="submission" date="2024-06" db="EMBL/GenBank/DDBJ databases">
        <title>Complete genome of Phlyctema vagabunda strain 19-DSS-EL-015.</title>
        <authorList>
            <person name="Fiorenzani C."/>
        </authorList>
    </citation>
    <scope>NUCLEOTIDE SEQUENCE [LARGE SCALE GENOMIC DNA]</scope>
    <source>
        <strain evidence="1 2">19-DSS-EL-015</strain>
    </source>
</reference>
<protein>
    <submittedName>
        <fullName evidence="1">Uncharacterized protein</fullName>
    </submittedName>
</protein>